<protein>
    <submittedName>
        <fullName evidence="3">Copper-binding protein</fullName>
    </submittedName>
</protein>
<dbReference type="InterPro" id="IPR008972">
    <property type="entry name" value="Cupredoxin"/>
</dbReference>
<dbReference type="InterPro" id="IPR052721">
    <property type="entry name" value="ET_Amicyanin"/>
</dbReference>
<feature type="chain" id="PRO_5015444387" evidence="1">
    <location>
        <begin position="28"/>
        <end position="110"/>
    </location>
</feature>
<dbReference type="SUPFAM" id="SSF49503">
    <property type="entry name" value="Cupredoxins"/>
    <property type="match status" value="1"/>
</dbReference>
<dbReference type="CDD" id="cd13921">
    <property type="entry name" value="Amicyanin"/>
    <property type="match status" value="1"/>
</dbReference>
<dbReference type="OrthoDB" id="9796416at2"/>
<dbReference type="RefSeq" id="WP_107750454.1">
    <property type="nucleotide sequence ID" value="NZ_QBKF01000002.1"/>
</dbReference>
<feature type="domain" description="EfeO-type cupredoxin-like" evidence="2">
    <location>
        <begin position="14"/>
        <end position="108"/>
    </location>
</feature>
<feature type="signal peptide" evidence="1">
    <location>
        <begin position="1"/>
        <end position="27"/>
    </location>
</feature>
<sequence length="110" mass="11324">MTDISRRAFLITAAAVPASLAALPAAAATQDVTIQGMAFAPQTITIAAGDTVRWTNQDGAPHTATFQAAGMDTGRLSRGGTGELTFAQPGTYDYVCAIHPSMRGRVVVTG</sequence>
<dbReference type="Proteomes" id="UP000244810">
    <property type="component" value="Unassembled WGS sequence"/>
</dbReference>
<keyword evidence="1" id="KW-0732">Signal</keyword>
<evidence type="ECO:0000256" key="1">
    <source>
        <dbReference type="SAM" id="SignalP"/>
    </source>
</evidence>
<evidence type="ECO:0000313" key="3">
    <source>
        <dbReference type="EMBL" id="PVE48658.1"/>
    </source>
</evidence>
<evidence type="ECO:0000259" key="2">
    <source>
        <dbReference type="Pfam" id="PF13473"/>
    </source>
</evidence>
<gene>
    <name evidence="3" type="ORF">DDE23_06285</name>
</gene>
<dbReference type="EMBL" id="QDDR01000002">
    <property type="protein sequence ID" value="PVE48658.1"/>
    <property type="molecule type" value="Genomic_DNA"/>
</dbReference>
<reference evidence="3 4" key="1">
    <citation type="journal article" date="2011" name="Syst. Appl. Microbiol.">
        <title>Defluviimonas denitrificans gen. nov., sp. nov., and Pararhodobacter aggregans gen. nov., sp. nov., non-phototrophic Rhodobacteraceae from the biofilter of a marine aquaculture.</title>
        <authorList>
            <person name="Foesel B.U."/>
            <person name="Drake H.L."/>
            <person name="Schramm A."/>
        </authorList>
    </citation>
    <scope>NUCLEOTIDE SEQUENCE [LARGE SCALE GENOMIC DNA]</scope>
    <source>
        <strain evidence="3 4">D1-19</strain>
    </source>
</reference>
<dbReference type="PANTHER" id="PTHR36507">
    <property type="entry name" value="BLL1555 PROTEIN"/>
    <property type="match status" value="1"/>
</dbReference>
<dbReference type="PROSITE" id="PS51318">
    <property type="entry name" value="TAT"/>
    <property type="match status" value="1"/>
</dbReference>
<dbReference type="AlphaFoldDB" id="A0A2T7UVQ2"/>
<comment type="caution">
    <text evidence="3">The sequence shown here is derived from an EMBL/GenBank/DDBJ whole genome shotgun (WGS) entry which is preliminary data.</text>
</comment>
<dbReference type="PANTHER" id="PTHR36507:SF1">
    <property type="entry name" value="BLL1555 PROTEIN"/>
    <property type="match status" value="1"/>
</dbReference>
<accession>A0A2T7UVQ2</accession>
<dbReference type="InterPro" id="IPR035668">
    <property type="entry name" value="Amicyanin"/>
</dbReference>
<evidence type="ECO:0000313" key="4">
    <source>
        <dbReference type="Proteomes" id="UP000244810"/>
    </source>
</evidence>
<dbReference type="Gene3D" id="2.60.40.420">
    <property type="entry name" value="Cupredoxins - blue copper proteins"/>
    <property type="match status" value="1"/>
</dbReference>
<dbReference type="InterPro" id="IPR006311">
    <property type="entry name" value="TAT_signal"/>
</dbReference>
<proteinExistence type="predicted"/>
<organism evidence="3 4">
    <name type="scientific">Pararhodobacter aggregans</name>
    <dbReference type="NCBI Taxonomy" id="404875"/>
    <lineage>
        <taxon>Bacteria</taxon>
        <taxon>Pseudomonadati</taxon>
        <taxon>Pseudomonadota</taxon>
        <taxon>Alphaproteobacteria</taxon>
        <taxon>Rhodobacterales</taxon>
        <taxon>Paracoccaceae</taxon>
        <taxon>Pararhodobacter</taxon>
    </lineage>
</organism>
<name>A0A2T7UVQ2_9RHOB</name>
<keyword evidence="4" id="KW-1185">Reference proteome</keyword>
<dbReference type="InterPro" id="IPR028096">
    <property type="entry name" value="EfeO_Cupredoxin"/>
</dbReference>
<dbReference type="Pfam" id="PF13473">
    <property type="entry name" value="Cupredoxin_1"/>
    <property type="match status" value="1"/>
</dbReference>